<organism evidence="1 2">
    <name type="scientific">Cronartium quercuum f. sp. fusiforme G11</name>
    <dbReference type="NCBI Taxonomy" id="708437"/>
    <lineage>
        <taxon>Eukaryota</taxon>
        <taxon>Fungi</taxon>
        <taxon>Dikarya</taxon>
        <taxon>Basidiomycota</taxon>
        <taxon>Pucciniomycotina</taxon>
        <taxon>Pucciniomycetes</taxon>
        <taxon>Pucciniales</taxon>
        <taxon>Coleosporiaceae</taxon>
        <taxon>Cronartium</taxon>
    </lineage>
</organism>
<comment type="caution">
    <text evidence="1">The sequence shown here is derived from an EMBL/GenBank/DDBJ whole genome shotgun (WGS) entry which is preliminary data.</text>
</comment>
<keyword evidence="2" id="KW-1185">Reference proteome</keyword>
<protein>
    <submittedName>
        <fullName evidence="1">Uncharacterized protein</fullName>
    </submittedName>
</protein>
<dbReference type="Proteomes" id="UP000886653">
    <property type="component" value="Unassembled WGS sequence"/>
</dbReference>
<feature type="non-terminal residue" evidence="1">
    <location>
        <position position="55"/>
    </location>
</feature>
<evidence type="ECO:0000313" key="1">
    <source>
        <dbReference type="EMBL" id="KAG0149733.1"/>
    </source>
</evidence>
<evidence type="ECO:0000313" key="2">
    <source>
        <dbReference type="Proteomes" id="UP000886653"/>
    </source>
</evidence>
<dbReference type="EMBL" id="MU167225">
    <property type="protein sequence ID" value="KAG0149733.1"/>
    <property type="molecule type" value="Genomic_DNA"/>
</dbReference>
<proteinExistence type="predicted"/>
<sequence>MMDYAGLGCWDDMCSQARVKSFAQDPAAQWYFDLNCSSSLLTHNETDSGPIEWTN</sequence>
<dbReference type="AlphaFoldDB" id="A0A9P6NT00"/>
<gene>
    <name evidence="1" type="ORF">CROQUDRAFT_653290</name>
</gene>
<reference evidence="1" key="1">
    <citation type="submission" date="2013-11" db="EMBL/GenBank/DDBJ databases">
        <title>Genome sequence of the fusiform rust pathogen reveals effectors for host alternation and coevolution with pine.</title>
        <authorList>
            <consortium name="DOE Joint Genome Institute"/>
            <person name="Smith K."/>
            <person name="Pendleton A."/>
            <person name="Kubisiak T."/>
            <person name="Anderson C."/>
            <person name="Salamov A."/>
            <person name="Aerts A."/>
            <person name="Riley R."/>
            <person name="Clum A."/>
            <person name="Lindquist E."/>
            <person name="Ence D."/>
            <person name="Campbell M."/>
            <person name="Kronenberg Z."/>
            <person name="Feau N."/>
            <person name="Dhillon B."/>
            <person name="Hamelin R."/>
            <person name="Burleigh J."/>
            <person name="Smith J."/>
            <person name="Yandell M."/>
            <person name="Nelson C."/>
            <person name="Grigoriev I."/>
            <person name="Davis J."/>
        </authorList>
    </citation>
    <scope>NUCLEOTIDE SEQUENCE</scope>
    <source>
        <strain evidence="1">G11</strain>
    </source>
</reference>
<accession>A0A9P6NT00</accession>
<name>A0A9P6NT00_9BASI</name>